<organism evidence="1 2">
    <name type="scientific">Deinococcus radiodurans (strain ATCC 13939 / DSM 20539 / JCM 16871 / CCUG 27074 / LMG 4051 / NBRC 15346 / NCIMB 9279 / VKM B-1422 / R1)</name>
    <dbReference type="NCBI Taxonomy" id="243230"/>
    <lineage>
        <taxon>Bacteria</taxon>
        <taxon>Thermotogati</taxon>
        <taxon>Deinococcota</taxon>
        <taxon>Deinococci</taxon>
        <taxon>Deinococcales</taxon>
        <taxon>Deinococcaceae</taxon>
        <taxon>Deinococcus</taxon>
    </lineage>
</organism>
<dbReference type="GeneID" id="69518399"/>
<dbReference type="PATRIC" id="fig|243230.17.peg.2383"/>
<keyword evidence="2" id="KW-1185">Reference proteome</keyword>
<dbReference type="OrthoDB" id="72090at2"/>
<dbReference type="InParanoid" id="Q9RSG6"/>
<dbReference type="PIR" id="A75309">
    <property type="entry name" value="A75309"/>
</dbReference>
<name>Q9RSG6_DEIRA</name>
<reference evidence="1 2" key="1">
    <citation type="journal article" date="1999" name="Science">
        <title>Genome sequence of the radioresistant bacterium Deinococcus radiodurans R1.</title>
        <authorList>
            <person name="White O."/>
            <person name="Eisen J.A."/>
            <person name="Heidelberg J.F."/>
            <person name="Hickey E.K."/>
            <person name="Peterson J.D."/>
            <person name="Dodson R.J."/>
            <person name="Haft D.H."/>
            <person name="Gwinn M.L."/>
            <person name="Nelson W.C."/>
            <person name="Richardson D.L."/>
            <person name="Moffat K.S."/>
            <person name="Qin H."/>
            <person name="Jiang L."/>
            <person name="Pamphile W."/>
            <person name="Crosby M."/>
            <person name="Shen M."/>
            <person name="Vamathevan J.J."/>
            <person name="Lam P."/>
            <person name="McDonald L."/>
            <person name="Utterback T."/>
            <person name="Zalewski C."/>
            <person name="Makarova K.S."/>
            <person name="Aravind L."/>
            <person name="Daly M.J."/>
            <person name="Minton K.W."/>
            <person name="Fleischmann R.D."/>
            <person name="Ketchum K.A."/>
            <person name="Nelson K.E."/>
            <person name="Salzberg S."/>
            <person name="Smith H.O."/>
            <person name="Venter J.C."/>
            <person name="Fraser C.M."/>
        </authorList>
    </citation>
    <scope>NUCLEOTIDE SEQUENCE [LARGE SCALE GENOMIC DNA]</scope>
    <source>
        <strain evidence="2">ATCC 13939 / DSM 20539 / JCM 16871 / LMG 4051 / NBRC 15346 / NCIMB 9279 / R1 / VKM B-1422</strain>
    </source>
</reference>
<evidence type="ECO:0000313" key="2">
    <source>
        <dbReference type="Proteomes" id="UP000002524"/>
    </source>
</evidence>
<gene>
    <name evidence="1" type="ordered locus">DR_2158</name>
</gene>
<dbReference type="Proteomes" id="UP000002524">
    <property type="component" value="Chromosome 1"/>
</dbReference>
<dbReference type="PaxDb" id="243230-DR_2158"/>
<dbReference type="HOGENOM" id="CLU_185097_0_0_0"/>
<dbReference type="EnsemblBacteria" id="AAF11712">
    <property type="protein sequence ID" value="AAF11712"/>
    <property type="gene ID" value="DR_2158"/>
</dbReference>
<dbReference type="RefSeq" id="WP_010888789.1">
    <property type="nucleotide sequence ID" value="NC_001263.1"/>
</dbReference>
<dbReference type="EMBL" id="AE000513">
    <property type="protein sequence ID" value="AAF11712.1"/>
    <property type="molecule type" value="Genomic_DNA"/>
</dbReference>
<dbReference type="KEGG" id="dra:DR_2158"/>
<evidence type="ECO:0000313" key="1">
    <source>
        <dbReference type="EMBL" id="AAF11712.1"/>
    </source>
</evidence>
<dbReference type="AlphaFoldDB" id="Q9RSG6"/>
<accession>Q9RSG6</accession>
<protein>
    <submittedName>
        <fullName evidence="1">Uncharacterized protein</fullName>
    </submittedName>
</protein>
<proteinExistence type="predicted"/>
<dbReference type="STRING" id="243230.DR_2158"/>
<sequence length="76" mass="8214">MASELVTLPVAPAEDVLTRLLAGETLATLTTHRGRDAAGRKRVQITVSHPDPEVVAGARQALLRRCQAERVRAFVV</sequence>